<dbReference type="InterPro" id="IPR002563">
    <property type="entry name" value="Flavin_Rdtase-like_dom"/>
</dbReference>
<evidence type="ECO:0000313" key="7">
    <source>
        <dbReference type="Proteomes" id="UP000191554"/>
    </source>
</evidence>
<comment type="cofactor">
    <cofactor evidence="1">
        <name>FMN</name>
        <dbReference type="ChEBI" id="CHEBI:58210"/>
    </cofactor>
</comment>
<dbReference type="Gene3D" id="2.20.28.10">
    <property type="match status" value="1"/>
</dbReference>
<dbReference type="GO" id="GO:0010181">
    <property type="term" value="F:FMN binding"/>
    <property type="evidence" value="ECO:0007669"/>
    <property type="project" value="InterPro"/>
</dbReference>
<dbReference type="Pfam" id="PF21349">
    <property type="entry name" value="RUBY_RBDX"/>
    <property type="match status" value="1"/>
</dbReference>
<dbReference type="SMART" id="SM00903">
    <property type="entry name" value="Flavin_Reduct"/>
    <property type="match status" value="1"/>
</dbReference>
<evidence type="ECO:0000256" key="2">
    <source>
        <dbReference type="ARBA" id="ARBA00001965"/>
    </source>
</evidence>
<dbReference type="STRING" id="48256.CLHUN_36180"/>
<organism evidence="6 7">
    <name type="scientific">Ruminiclostridium hungatei</name>
    <name type="common">Clostridium hungatei</name>
    <dbReference type="NCBI Taxonomy" id="48256"/>
    <lineage>
        <taxon>Bacteria</taxon>
        <taxon>Bacillati</taxon>
        <taxon>Bacillota</taxon>
        <taxon>Clostridia</taxon>
        <taxon>Eubacteriales</taxon>
        <taxon>Oscillospiraceae</taxon>
        <taxon>Ruminiclostridium</taxon>
    </lineage>
</organism>
<dbReference type="RefSeq" id="WP_080066029.1">
    <property type="nucleotide sequence ID" value="NZ_MZGX01000028.1"/>
</dbReference>
<feature type="domain" description="Rubredoxin-like" evidence="5">
    <location>
        <begin position="171"/>
        <end position="207"/>
    </location>
</feature>
<dbReference type="PROSITE" id="PS50903">
    <property type="entry name" value="RUBREDOXIN_LIKE"/>
    <property type="match status" value="1"/>
</dbReference>
<dbReference type="SUPFAM" id="SSF50475">
    <property type="entry name" value="FMN-binding split barrel"/>
    <property type="match status" value="1"/>
</dbReference>
<dbReference type="GO" id="GO:0005506">
    <property type="term" value="F:iron ion binding"/>
    <property type="evidence" value="ECO:0007669"/>
    <property type="project" value="InterPro"/>
</dbReference>
<dbReference type="PANTHER" id="PTHR43567:SF1">
    <property type="entry name" value="FLAVOREDOXIN"/>
    <property type="match status" value="1"/>
</dbReference>
<dbReference type="GO" id="GO:0016646">
    <property type="term" value="F:oxidoreductase activity, acting on the CH-NH group of donors, NAD or NADP as acceptor"/>
    <property type="evidence" value="ECO:0007669"/>
    <property type="project" value="UniProtKB-ARBA"/>
</dbReference>
<dbReference type="OrthoDB" id="9799749at2"/>
<dbReference type="SUPFAM" id="SSF57802">
    <property type="entry name" value="Rubredoxin-like"/>
    <property type="match status" value="1"/>
</dbReference>
<dbReference type="EMBL" id="MZGX01000028">
    <property type="protein sequence ID" value="OPX42493.1"/>
    <property type="molecule type" value="Genomic_DNA"/>
</dbReference>
<evidence type="ECO:0000313" key="6">
    <source>
        <dbReference type="EMBL" id="OPX42493.1"/>
    </source>
</evidence>
<dbReference type="Pfam" id="PF01613">
    <property type="entry name" value="Flavin_Reduct"/>
    <property type="match status" value="1"/>
</dbReference>
<evidence type="ECO:0000256" key="1">
    <source>
        <dbReference type="ARBA" id="ARBA00001917"/>
    </source>
</evidence>
<keyword evidence="7" id="KW-1185">Reference proteome</keyword>
<dbReference type="InterPro" id="IPR012349">
    <property type="entry name" value="Split_barrel_FMN-bd"/>
</dbReference>
<dbReference type="InterPro" id="IPR048574">
    <property type="entry name" value="RUBY_RBDX"/>
</dbReference>
<gene>
    <name evidence="6" type="primary">hrb</name>
    <name evidence="6" type="ORF">CLHUN_36180</name>
</gene>
<dbReference type="Proteomes" id="UP000191554">
    <property type="component" value="Unassembled WGS sequence"/>
</dbReference>
<dbReference type="InterPro" id="IPR024934">
    <property type="entry name" value="Rubredoxin-like_dom"/>
</dbReference>
<dbReference type="InterPro" id="IPR052174">
    <property type="entry name" value="Flavoredoxin"/>
</dbReference>
<proteinExistence type="inferred from homology"/>
<dbReference type="Gene3D" id="2.30.110.10">
    <property type="entry name" value="Electron Transport, Fmn-binding Protein, Chain A"/>
    <property type="match status" value="1"/>
</dbReference>
<protein>
    <submittedName>
        <fullName evidence="6">High molecular weight rubredoxin</fullName>
    </submittedName>
</protein>
<accession>A0A1V4SFH2</accession>
<evidence type="ECO:0000256" key="4">
    <source>
        <dbReference type="ARBA" id="ARBA00038054"/>
    </source>
</evidence>
<comment type="caution">
    <text evidence="6">The sequence shown here is derived from an EMBL/GenBank/DDBJ whole genome shotgun (WGS) entry which is preliminary data.</text>
</comment>
<name>A0A1V4SFH2_RUMHU</name>
<evidence type="ECO:0000256" key="3">
    <source>
        <dbReference type="ARBA" id="ARBA00022630"/>
    </source>
</evidence>
<sequence>MDSKSLYKISYGLYLISASYNGKQNGCISNTITQVSASPAKLTAALSKNNYTTEIIKNSGRFTATVISQAVDMNVIAEFGFKSGREGDKFEKFNPRLDDSGVKYLAEDMCARFSCKVLEAVDVGSHYLFIGQVEEAEILSDIPVMTYEYYHQTKKGTTPANAPSYQPENKKSGYRCTVCGYIEEKDNLPEGYVCPICSNGTDYFEKI</sequence>
<reference evidence="6 7" key="1">
    <citation type="submission" date="2017-03" db="EMBL/GenBank/DDBJ databases">
        <title>Genome sequence of Clostridium hungatei DSM 14427.</title>
        <authorList>
            <person name="Poehlein A."/>
            <person name="Daniel R."/>
        </authorList>
    </citation>
    <scope>NUCLEOTIDE SEQUENCE [LARGE SCALE GENOMIC DNA]</scope>
    <source>
        <strain evidence="6 7">DSM 14427</strain>
    </source>
</reference>
<dbReference type="AlphaFoldDB" id="A0A1V4SFH2"/>
<keyword evidence="3" id="KW-0285">Flavoprotein</keyword>
<evidence type="ECO:0000259" key="5">
    <source>
        <dbReference type="PROSITE" id="PS50903"/>
    </source>
</evidence>
<dbReference type="PANTHER" id="PTHR43567">
    <property type="entry name" value="FLAVOREDOXIN-RELATED-RELATED"/>
    <property type="match status" value="1"/>
</dbReference>
<comment type="similarity">
    <text evidence="4">Belongs to the flavoredoxin family.</text>
</comment>
<comment type="cofactor">
    <cofactor evidence="2">
        <name>Fe(3+)</name>
        <dbReference type="ChEBI" id="CHEBI:29034"/>
    </cofactor>
</comment>